<name>A0A0Q4B8Y6_9BACT</name>
<dbReference type="PANTHER" id="PTHR21180:SF32">
    <property type="entry name" value="ENDONUCLEASE_EXONUCLEASE_PHOSPHATASE FAMILY DOMAIN-CONTAINING PROTEIN 1"/>
    <property type="match status" value="1"/>
</dbReference>
<dbReference type="GO" id="GO:0015628">
    <property type="term" value="P:protein secretion by the type II secretion system"/>
    <property type="evidence" value="ECO:0007669"/>
    <property type="project" value="TreeGrafter"/>
</dbReference>
<dbReference type="EMBL" id="LIIK01000012">
    <property type="protein sequence ID" value="KQM09098.1"/>
    <property type="molecule type" value="Genomic_DNA"/>
</dbReference>
<proteinExistence type="predicted"/>
<sequence>MLNFWALAIPLSLVGGYSALPKANLATQRATNPVGQNCDSVALRTLNDSSAATQGSKRVMDTLDVHRFPSGDSCTTPSNVMEAPIRSAGYEPEYFDMGNAEAAEEQNEQLEELQTNPVDLNSSDLTRLLDIPTITEPMARAILEYRTQYGPLWSVHELAAIPEVGEKGLQQLRPYVKATQPFGGLHAIRHHTLDFTQRATYPWVVGHQAPAVSQSTRRRPGKQHPLGSSLGLLTRAVYQNATWLRLGVKGNKHAGEPLFGRYNPLGYAFYSGYAQVDTRYWYAARTVLGDYNLRPGYGLVVSTANSPFTPTDGLLWSTLVQPKGTFGYPGATTRRGLFLLLTPGRFRVQLFASFRQLNASIVERNGAKQVGSLSSITHFTTPSQMPRRSTLGESMYGLAGAYHFSRGNVGISGAYTAFQYPFSPAKQTEKTPRYPQQFGRLGPFFSVRWSRATLWGEGAVTLLAQHAGAVPYSALIGVYYKPVEPLSITLLAYRYSPDNVKLYQENYSSRSLNTNGRSGMRFLAHYTPSARWTLHALTLLHSDDHRAHSTPPLRLSVKSTLQAVYQRNDRLSFLLQYRYALKAPYTEASTSQHRALLQAGYQVLSRFIGRTQLFLLPYGPGRKLLEKSGWAIFQELGYSTPRETFSFRIKGGYFALASSGSTLYTYLPSPQYSFGLRSCHGNGALLAAMLRYRPVRSVSVWMQGSYYHLRGHPSGKENVTEPINLTVQLAWQPEF</sequence>
<dbReference type="GO" id="GO:0015627">
    <property type="term" value="C:type II protein secretion system complex"/>
    <property type="evidence" value="ECO:0007669"/>
    <property type="project" value="TreeGrafter"/>
</dbReference>
<comment type="caution">
    <text evidence="1">The sequence shown here is derived from an EMBL/GenBank/DDBJ whole genome shotgun (WGS) entry which is preliminary data.</text>
</comment>
<evidence type="ECO:0008006" key="3">
    <source>
        <dbReference type="Google" id="ProtNLM"/>
    </source>
</evidence>
<reference evidence="1" key="1">
    <citation type="submission" date="2015-08" db="EMBL/GenBank/DDBJ databases">
        <title>Candidatus Bacteriodes Periocalifornicus.</title>
        <authorList>
            <person name="McLean J.S."/>
            <person name="Kelley S."/>
        </authorList>
    </citation>
    <scope>NUCLEOTIDE SEQUENCE [LARGE SCALE GENOMIC DNA]</scope>
    <source>
        <strain evidence="1">12B</strain>
    </source>
</reference>
<dbReference type="Gene3D" id="1.10.150.320">
    <property type="entry name" value="Photosystem II 12 kDa extrinsic protein"/>
    <property type="match status" value="1"/>
</dbReference>
<dbReference type="Pfam" id="PF12836">
    <property type="entry name" value="HHH_3"/>
    <property type="match status" value="1"/>
</dbReference>
<dbReference type="AlphaFoldDB" id="A0A0Q4B8Y6"/>
<evidence type="ECO:0000313" key="1">
    <source>
        <dbReference type="EMBL" id="KQM09098.1"/>
    </source>
</evidence>
<gene>
    <name evidence="1" type="ORF">AL399_03500</name>
</gene>
<dbReference type="PATRIC" id="fig|1702214.3.peg.1277"/>
<dbReference type="Proteomes" id="UP000054172">
    <property type="component" value="Unassembled WGS sequence"/>
</dbReference>
<organism evidence="1 2">
    <name type="scientific">Candidatus [Bacteroides] periocalifornicus</name>
    <dbReference type="NCBI Taxonomy" id="1702214"/>
    <lineage>
        <taxon>Bacteria</taxon>
        <taxon>Pseudomonadati</taxon>
        <taxon>Bacteroidota</taxon>
    </lineage>
</organism>
<dbReference type="InterPro" id="IPR051675">
    <property type="entry name" value="Endo/Exo/Phosphatase_dom_1"/>
</dbReference>
<accession>A0A0Q4B8Y6</accession>
<protein>
    <recommendedName>
        <fullName evidence="3">Helix-hairpin-helix DNA-binding motif class 1 domain-containing protein</fullName>
    </recommendedName>
</protein>
<evidence type="ECO:0000313" key="2">
    <source>
        <dbReference type="Proteomes" id="UP000054172"/>
    </source>
</evidence>
<dbReference type="PANTHER" id="PTHR21180">
    <property type="entry name" value="ENDONUCLEASE/EXONUCLEASE/PHOSPHATASE FAMILY DOMAIN-CONTAINING PROTEIN 1"/>
    <property type="match status" value="1"/>
</dbReference>
<keyword evidence="2" id="KW-1185">Reference proteome</keyword>
<dbReference type="SUPFAM" id="SSF47781">
    <property type="entry name" value="RuvA domain 2-like"/>
    <property type="match status" value="1"/>
</dbReference>
<dbReference type="STRING" id="1702214.AL399_03500"/>
<dbReference type="InterPro" id="IPR010994">
    <property type="entry name" value="RuvA_2-like"/>
</dbReference>